<evidence type="ECO:0000313" key="3">
    <source>
        <dbReference type="Proteomes" id="UP000824469"/>
    </source>
</evidence>
<dbReference type="PANTHER" id="PTHR14074:SF16">
    <property type="entry name" value="ANTIVIRAL INNATE IMMUNE RESPONSE RECEPTOR RIG-I"/>
    <property type="match status" value="1"/>
</dbReference>
<feature type="non-terminal residue" evidence="2">
    <location>
        <position position="304"/>
    </location>
</feature>
<dbReference type="Proteomes" id="UP000824469">
    <property type="component" value="Unassembled WGS sequence"/>
</dbReference>
<dbReference type="SMART" id="SM00487">
    <property type="entry name" value="DEXDc"/>
    <property type="match status" value="1"/>
</dbReference>
<gene>
    <name evidence="2" type="ORF">KI387_028629</name>
</gene>
<organism evidence="2 3">
    <name type="scientific">Taxus chinensis</name>
    <name type="common">Chinese yew</name>
    <name type="synonym">Taxus wallichiana var. chinensis</name>
    <dbReference type="NCBI Taxonomy" id="29808"/>
    <lineage>
        <taxon>Eukaryota</taxon>
        <taxon>Viridiplantae</taxon>
        <taxon>Streptophyta</taxon>
        <taxon>Embryophyta</taxon>
        <taxon>Tracheophyta</taxon>
        <taxon>Spermatophyta</taxon>
        <taxon>Pinopsida</taxon>
        <taxon>Pinidae</taxon>
        <taxon>Conifers II</taxon>
        <taxon>Cupressales</taxon>
        <taxon>Taxaceae</taxon>
        <taxon>Taxus</taxon>
    </lineage>
</organism>
<keyword evidence="3" id="KW-1185">Reference proteome</keyword>
<evidence type="ECO:0000259" key="1">
    <source>
        <dbReference type="PROSITE" id="PS51192"/>
    </source>
</evidence>
<dbReference type="AlphaFoldDB" id="A0AA38CGZ8"/>
<accession>A0AA38CGZ8</accession>
<dbReference type="InterPro" id="IPR027417">
    <property type="entry name" value="P-loop_NTPase"/>
</dbReference>
<dbReference type="Pfam" id="PF00270">
    <property type="entry name" value="DEAD"/>
    <property type="match status" value="1"/>
</dbReference>
<reference evidence="2 3" key="1">
    <citation type="journal article" date="2021" name="Nat. Plants">
        <title>The Taxus genome provides insights into paclitaxel biosynthesis.</title>
        <authorList>
            <person name="Xiong X."/>
            <person name="Gou J."/>
            <person name="Liao Q."/>
            <person name="Li Y."/>
            <person name="Zhou Q."/>
            <person name="Bi G."/>
            <person name="Li C."/>
            <person name="Du R."/>
            <person name="Wang X."/>
            <person name="Sun T."/>
            <person name="Guo L."/>
            <person name="Liang H."/>
            <person name="Lu P."/>
            <person name="Wu Y."/>
            <person name="Zhang Z."/>
            <person name="Ro D.K."/>
            <person name="Shang Y."/>
            <person name="Huang S."/>
            <person name="Yan J."/>
        </authorList>
    </citation>
    <scope>NUCLEOTIDE SEQUENCE [LARGE SCALE GENOMIC DNA]</scope>
    <source>
        <strain evidence="2">Ta-2019</strain>
    </source>
</reference>
<evidence type="ECO:0000313" key="2">
    <source>
        <dbReference type="EMBL" id="KAH9296947.1"/>
    </source>
</evidence>
<dbReference type="InterPro" id="IPR011545">
    <property type="entry name" value="DEAD/DEAH_box_helicase_dom"/>
</dbReference>
<dbReference type="CDD" id="cd18034">
    <property type="entry name" value="DEXHc_dicer"/>
    <property type="match status" value="1"/>
</dbReference>
<protein>
    <recommendedName>
        <fullName evidence="1">Helicase ATP-binding domain-containing protein</fullName>
    </recommendedName>
</protein>
<comment type="caution">
    <text evidence="2">The sequence shown here is derived from an EMBL/GenBank/DDBJ whole genome shotgun (WGS) entry which is preliminary data.</text>
</comment>
<proteinExistence type="predicted"/>
<dbReference type="InterPro" id="IPR051363">
    <property type="entry name" value="RLR_Helicase"/>
</dbReference>
<feature type="domain" description="Helicase ATP-binding" evidence="1">
    <location>
        <begin position="143"/>
        <end position="304"/>
    </location>
</feature>
<dbReference type="EMBL" id="JAHRHJ020000010">
    <property type="protein sequence ID" value="KAH9296947.1"/>
    <property type="molecule type" value="Genomic_DNA"/>
</dbReference>
<dbReference type="PROSITE" id="PS51192">
    <property type="entry name" value="HELICASE_ATP_BIND_1"/>
    <property type="match status" value="1"/>
</dbReference>
<dbReference type="Gene3D" id="3.40.50.300">
    <property type="entry name" value="P-loop containing nucleotide triphosphate hydrolases"/>
    <property type="match status" value="1"/>
</dbReference>
<dbReference type="GO" id="GO:0005524">
    <property type="term" value="F:ATP binding"/>
    <property type="evidence" value="ECO:0007669"/>
    <property type="project" value="InterPro"/>
</dbReference>
<sequence>MLPAVYNKIWHIFRRNILFHLWKDINNAIFNNVPLDYDFSVTNKVVVISIVMLQIQNQAEKVRLEVEHLRRLLDDWGSTPCHQPGAFGCASAKLVATSVLLFATSCSRMGRFSPPFVESSLVEVPLIEAAVTRVFFAWYQLMLCEMAKKENIIVYLETGMGKTLIAILLMEEFSERIKKPGRNVCVFLAPTVPLVEQQAEVIRNHSDFKVGQYYGEAKHSSHAHQNWIEELEKYEILVMTPDILLHNLHHCFMKTELIELLIFDECHHAQKRHSYAQIMKEFFKKNNEKRPRIFGMTASPIMGK</sequence>
<dbReference type="InterPro" id="IPR014001">
    <property type="entry name" value="Helicase_ATP-bd"/>
</dbReference>
<dbReference type="PANTHER" id="PTHR14074">
    <property type="entry name" value="HELICASE WITH DEATH DOMAIN-RELATED"/>
    <property type="match status" value="1"/>
</dbReference>
<dbReference type="GO" id="GO:0003676">
    <property type="term" value="F:nucleic acid binding"/>
    <property type="evidence" value="ECO:0007669"/>
    <property type="project" value="InterPro"/>
</dbReference>
<dbReference type="GO" id="GO:0005737">
    <property type="term" value="C:cytoplasm"/>
    <property type="evidence" value="ECO:0007669"/>
    <property type="project" value="TreeGrafter"/>
</dbReference>
<name>A0AA38CGZ8_TAXCH</name>
<dbReference type="SUPFAM" id="SSF52540">
    <property type="entry name" value="P-loop containing nucleoside triphosphate hydrolases"/>
    <property type="match status" value="1"/>
</dbReference>